<name>A0A9D2A2L3_9BACE</name>
<evidence type="ECO:0000256" key="10">
    <source>
        <dbReference type="SAM" id="SignalP"/>
    </source>
</evidence>
<dbReference type="InterPro" id="IPR000531">
    <property type="entry name" value="Beta-barrel_TonB"/>
</dbReference>
<reference evidence="13" key="2">
    <citation type="submission" date="2021-04" db="EMBL/GenBank/DDBJ databases">
        <authorList>
            <person name="Gilroy R."/>
        </authorList>
    </citation>
    <scope>NUCLEOTIDE SEQUENCE</scope>
    <source>
        <strain evidence="13">ChiHjej12B11-24981</strain>
    </source>
</reference>
<dbReference type="GO" id="GO:0009279">
    <property type="term" value="C:cell outer membrane"/>
    <property type="evidence" value="ECO:0007669"/>
    <property type="project" value="UniProtKB-SubCell"/>
</dbReference>
<feature type="chain" id="PRO_5039565456" evidence="10">
    <location>
        <begin position="33"/>
        <end position="991"/>
    </location>
</feature>
<evidence type="ECO:0000313" key="14">
    <source>
        <dbReference type="Proteomes" id="UP000824023"/>
    </source>
</evidence>
<comment type="caution">
    <text evidence="13">The sequence shown here is derived from an EMBL/GenBank/DDBJ whole genome shotgun (WGS) entry which is preliminary data.</text>
</comment>
<evidence type="ECO:0000256" key="3">
    <source>
        <dbReference type="ARBA" id="ARBA00022452"/>
    </source>
</evidence>
<keyword evidence="13" id="KW-0675">Receptor</keyword>
<keyword evidence="6 8" id="KW-0472">Membrane</keyword>
<dbReference type="InterPro" id="IPR036942">
    <property type="entry name" value="Beta-barrel_TonB_sf"/>
</dbReference>
<feature type="signal peptide" evidence="10">
    <location>
        <begin position="1"/>
        <end position="32"/>
    </location>
</feature>
<dbReference type="InterPro" id="IPR039426">
    <property type="entry name" value="TonB-dep_rcpt-like"/>
</dbReference>
<feature type="domain" description="TonB-dependent receptor-like beta-barrel" evidence="11">
    <location>
        <begin position="404"/>
        <end position="954"/>
    </location>
</feature>
<keyword evidence="2 8" id="KW-0813">Transport</keyword>
<dbReference type="SUPFAM" id="SSF56935">
    <property type="entry name" value="Porins"/>
    <property type="match status" value="1"/>
</dbReference>
<reference evidence="13" key="1">
    <citation type="journal article" date="2021" name="PeerJ">
        <title>Extensive microbial diversity within the chicken gut microbiome revealed by metagenomics and culture.</title>
        <authorList>
            <person name="Gilroy R."/>
            <person name="Ravi A."/>
            <person name="Getino M."/>
            <person name="Pursley I."/>
            <person name="Horton D.L."/>
            <person name="Alikhan N.F."/>
            <person name="Baker D."/>
            <person name="Gharbi K."/>
            <person name="Hall N."/>
            <person name="Watson M."/>
            <person name="Adriaenssens E.M."/>
            <person name="Foster-Nyarko E."/>
            <person name="Jarju S."/>
            <person name="Secka A."/>
            <person name="Antonio M."/>
            <person name="Oren A."/>
            <person name="Chaudhuri R.R."/>
            <person name="La Ragione R."/>
            <person name="Hildebrand F."/>
            <person name="Pallen M.J."/>
        </authorList>
    </citation>
    <scope>NUCLEOTIDE SEQUENCE</scope>
    <source>
        <strain evidence="13">ChiHjej12B11-24981</strain>
    </source>
</reference>
<dbReference type="FunFam" id="2.170.130.10:FF:000008">
    <property type="entry name" value="SusC/RagA family TonB-linked outer membrane protein"/>
    <property type="match status" value="1"/>
</dbReference>
<comment type="subcellular location">
    <subcellularLocation>
        <location evidence="1 8">Cell outer membrane</location>
        <topology evidence="1 8">Multi-pass membrane protein</topology>
    </subcellularLocation>
</comment>
<evidence type="ECO:0000256" key="8">
    <source>
        <dbReference type="PROSITE-ProRule" id="PRU01360"/>
    </source>
</evidence>
<sequence length="991" mass="109371">MKNKLWNVGVTQRLCLCLLCIAWLGMAPSLWAQGGREVSGHVVDETDAPMIGASVTAKGTSTGVITDLEGNFVLKVPDGTRELQISYVGYHTLVVSIPADGRVFAKLQPDTQVLSDVVVIGYGTTRKSDLTGSVTNVKSEDFNAGLIASPEQLINGKVSGVQIMSNSGSPTAGSTIRIRGGASLTASNDPLIVLDGVPLETGGISGNSGNFLSLINPNDIESMTILKDASSTAIYGSRASNGVIIITTKKGGSGRLKVSFSTTQSLQTKTALTDMLTYDEFVNVVNTQGSAAQQALLGTARTDWNDEIYRLAYGTDNNLSVSGRVAENFPIRASVGYYVQNGLLDTDKAKRLTGSVSLTPSFFDDHLKLTLNVKGSLNNNRFANTDAIWNAATWNPTLPVYSGNDTFGGYTEATDNVGQLVNGGTVNPVGAIKQYKSTSRVSRFVGNFDVDYKMHFLPELKFHATLGYDYAKGQGEIYVPAYAAQYATTNGRDYEYGPQKNVNRLLTTYLNYNKYFESWKSNVDVTVGYDYQYWKTTSPAYDELDTEGTAQNTIAASDQRHVLLSYYARLNYSFDSRYMLTATVRRDGTSRFSPDNRWGTFPSVALGWRLTEEDSLKDNPVLSNLKLRASYGVTGQQDGIGNYNYLPVYTISQTGAEALFGTQYHYTYRPEAYVSDLKWETTTAWNVGFDFGFLDDRITGSFDYYTRQTKDLLATVPSPAGVNFDRSILTNVGNVDSQGVEVSLNATPIKTEDWNWDVSFNMTWQKMKVKNLSLVEGGAATNIEAGAWIDGHCVQVLSEGFEPYMFYVYKQLYDEKTGRPVEGAYADLNGDGVINSSDRYRYKSPTPDFIFGFSTSLNWKKWTLSTSLRANVGNYVYNGMAMNTGAWETMSYNTYQLNNLHHSYLETGFQSRQHLSDYYVENGSFLKMDNLSLSYNFGRVCRWFGLSASLLVQNVFCITKYSGADPEVPSGMDASFYPRPRTYSLTLGFDF</sequence>
<evidence type="ECO:0000256" key="5">
    <source>
        <dbReference type="ARBA" id="ARBA00023077"/>
    </source>
</evidence>
<dbReference type="Pfam" id="PF00593">
    <property type="entry name" value="TonB_dep_Rec_b-barrel"/>
    <property type="match status" value="1"/>
</dbReference>
<keyword evidence="4 8" id="KW-0812">Transmembrane</keyword>
<evidence type="ECO:0000256" key="1">
    <source>
        <dbReference type="ARBA" id="ARBA00004571"/>
    </source>
</evidence>
<dbReference type="Gene3D" id="2.170.130.10">
    <property type="entry name" value="TonB-dependent receptor, plug domain"/>
    <property type="match status" value="1"/>
</dbReference>
<dbReference type="PROSITE" id="PS52016">
    <property type="entry name" value="TONB_DEPENDENT_REC_3"/>
    <property type="match status" value="1"/>
</dbReference>
<dbReference type="Proteomes" id="UP000824023">
    <property type="component" value="Unassembled WGS sequence"/>
</dbReference>
<keyword evidence="7 8" id="KW-0998">Cell outer membrane</keyword>
<dbReference type="EMBL" id="DXCK01000008">
    <property type="protein sequence ID" value="HIZ00738.1"/>
    <property type="molecule type" value="Genomic_DNA"/>
</dbReference>
<dbReference type="InterPro" id="IPR012910">
    <property type="entry name" value="Plug_dom"/>
</dbReference>
<evidence type="ECO:0000259" key="12">
    <source>
        <dbReference type="Pfam" id="PF07715"/>
    </source>
</evidence>
<gene>
    <name evidence="13" type="ORF">H9819_00595</name>
</gene>
<dbReference type="InterPro" id="IPR023997">
    <property type="entry name" value="TonB-dep_OMP_SusC/RagA_CS"/>
</dbReference>
<dbReference type="NCBIfam" id="TIGR04056">
    <property type="entry name" value="OMP_RagA_SusC"/>
    <property type="match status" value="1"/>
</dbReference>
<dbReference type="InterPro" id="IPR008969">
    <property type="entry name" value="CarboxyPept-like_regulatory"/>
</dbReference>
<evidence type="ECO:0000256" key="2">
    <source>
        <dbReference type="ARBA" id="ARBA00022448"/>
    </source>
</evidence>
<evidence type="ECO:0000256" key="4">
    <source>
        <dbReference type="ARBA" id="ARBA00022692"/>
    </source>
</evidence>
<dbReference type="SUPFAM" id="SSF49464">
    <property type="entry name" value="Carboxypeptidase regulatory domain-like"/>
    <property type="match status" value="1"/>
</dbReference>
<dbReference type="Gene3D" id="2.60.40.1120">
    <property type="entry name" value="Carboxypeptidase-like, regulatory domain"/>
    <property type="match status" value="1"/>
</dbReference>
<dbReference type="NCBIfam" id="TIGR04057">
    <property type="entry name" value="SusC_RagA_signa"/>
    <property type="match status" value="1"/>
</dbReference>
<dbReference type="AlphaFoldDB" id="A0A9D2A2L3"/>
<evidence type="ECO:0000259" key="11">
    <source>
        <dbReference type="Pfam" id="PF00593"/>
    </source>
</evidence>
<dbReference type="InterPro" id="IPR023996">
    <property type="entry name" value="TonB-dep_OMP_SusC/RagA"/>
</dbReference>
<dbReference type="Pfam" id="PF13715">
    <property type="entry name" value="CarbopepD_reg_2"/>
    <property type="match status" value="1"/>
</dbReference>
<evidence type="ECO:0000256" key="9">
    <source>
        <dbReference type="RuleBase" id="RU003357"/>
    </source>
</evidence>
<proteinExistence type="inferred from homology"/>
<keyword evidence="10" id="KW-0732">Signal</keyword>
<dbReference type="Pfam" id="PF07715">
    <property type="entry name" value="Plug"/>
    <property type="match status" value="1"/>
</dbReference>
<organism evidence="13 14">
    <name type="scientific">Candidatus Bacteroides merdipullorum</name>
    <dbReference type="NCBI Taxonomy" id="2838474"/>
    <lineage>
        <taxon>Bacteria</taxon>
        <taxon>Pseudomonadati</taxon>
        <taxon>Bacteroidota</taxon>
        <taxon>Bacteroidia</taxon>
        <taxon>Bacteroidales</taxon>
        <taxon>Bacteroidaceae</taxon>
        <taxon>Bacteroides</taxon>
    </lineage>
</organism>
<comment type="similarity">
    <text evidence="8 9">Belongs to the TonB-dependent receptor family.</text>
</comment>
<evidence type="ECO:0000256" key="7">
    <source>
        <dbReference type="ARBA" id="ARBA00023237"/>
    </source>
</evidence>
<protein>
    <submittedName>
        <fullName evidence="13">TonB-dependent receptor</fullName>
    </submittedName>
</protein>
<keyword evidence="5 9" id="KW-0798">TonB box</keyword>
<evidence type="ECO:0000256" key="6">
    <source>
        <dbReference type="ARBA" id="ARBA00023136"/>
    </source>
</evidence>
<dbReference type="Gene3D" id="2.40.170.20">
    <property type="entry name" value="TonB-dependent receptor, beta-barrel domain"/>
    <property type="match status" value="1"/>
</dbReference>
<feature type="domain" description="TonB-dependent receptor plug" evidence="12">
    <location>
        <begin position="127"/>
        <end position="243"/>
    </location>
</feature>
<accession>A0A9D2A2L3</accession>
<evidence type="ECO:0000313" key="13">
    <source>
        <dbReference type="EMBL" id="HIZ00738.1"/>
    </source>
</evidence>
<keyword evidence="3 8" id="KW-1134">Transmembrane beta strand</keyword>
<dbReference type="InterPro" id="IPR037066">
    <property type="entry name" value="Plug_dom_sf"/>
</dbReference>